<dbReference type="Gene3D" id="3.30.2040.10">
    <property type="entry name" value="PSTPO5379-like domain"/>
    <property type="match status" value="1"/>
</dbReference>
<dbReference type="PANTHER" id="PTHR32022:SF10">
    <property type="entry name" value="D-GLUTAMATE CYCLASE, MITOCHONDRIAL"/>
    <property type="match status" value="1"/>
</dbReference>
<dbReference type="HAMAP" id="MF_01830">
    <property type="entry name" value="Hydro_lyase"/>
    <property type="match status" value="1"/>
</dbReference>
<feature type="region of interest" description="Disordered" evidence="4">
    <location>
        <begin position="1"/>
        <end position="20"/>
    </location>
</feature>
<evidence type="ECO:0000313" key="5">
    <source>
        <dbReference type="EMBL" id="NYI93762.1"/>
    </source>
</evidence>
<proteinExistence type="inferred from homology"/>
<gene>
    <name evidence="5" type="ORF">HNR12_000039</name>
</gene>
<dbReference type="SUPFAM" id="SSF160920">
    <property type="entry name" value="PSTPO5379-like"/>
    <property type="match status" value="1"/>
</dbReference>
<dbReference type="EC" id="4.2.1.-" evidence="3"/>
<comment type="similarity">
    <text evidence="1 3">Belongs to the D-glutamate cyclase family.</text>
</comment>
<feature type="compositionally biased region" description="Low complexity" evidence="4">
    <location>
        <begin position="10"/>
        <end position="20"/>
    </location>
</feature>
<dbReference type="GO" id="GO:0016829">
    <property type="term" value="F:lyase activity"/>
    <property type="evidence" value="ECO:0007669"/>
    <property type="project" value="UniProtKB-KW"/>
</dbReference>
<evidence type="ECO:0000313" key="6">
    <source>
        <dbReference type="Proteomes" id="UP000575985"/>
    </source>
</evidence>
<dbReference type="Gene3D" id="3.40.1640.10">
    <property type="entry name" value="PSTPO5379-like"/>
    <property type="match status" value="1"/>
</dbReference>
<sequence>MADTDTVHVPAPTAPADPAALSPQEARALFRAGLRVPTAGYAAGYAQANLIALPRDLAFDFLLFAQRNPKACPVLDVTEPGEAAASVFAGDLRTDLPAYRVYRHGELEGEYTDVRELWRPDLVAFLIGCSFTFEAPMLQADIPVRHIEAGTNVAMFRTNRPCRPAGRLAGPMVVSMRPIPADQVADAVRITSRYPSVHGAPVHVGDPATLGIADLDRPDFGDPVEVLPGEVPVFWACGVTPQAAVMASKPEFAIGHAPGHMAITDARDSDYQVP</sequence>
<evidence type="ECO:0000256" key="1">
    <source>
        <dbReference type="ARBA" id="ARBA00007896"/>
    </source>
</evidence>
<comment type="caution">
    <text evidence="5">The sequence shown here is derived from an EMBL/GenBank/DDBJ whole genome shotgun (WGS) entry which is preliminary data.</text>
</comment>
<name>A0A853BGK0_9ACTN</name>
<evidence type="ECO:0000256" key="2">
    <source>
        <dbReference type="ARBA" id="ARBA00023239"/>
    </source>
</evidence>
<dbReference type="AlphaFoldDB" id="A0A853BGK0"/>
<dbReference type="FunFam" id="3.30.2040.10:FF:000001">
    <property type="entry name" value="D-glutamate cyclase, mitochondrial"/>
    <property type="match status" value="1"/>
</dbReference>
<dbReference type="Pfam" id="PF07286">
    <property type="entry name" value="D-Glu_cyclase"/>
    <property type="match status" value="1"/>
</dbReference>
<dbReference type="InterPro" id="IPR009906">
    <property type="entry name" value="D-Glu_cyclase"/>
</dbReference>
<evidence type="ECO:0000256" key="3">
    <source>
        <dbReference type="HAMAP-Rule" id="MF_01830"/>
    </source>
</evidence>
<organism evidence="5 6">
    <name type="scientific">Streptomonospora nanhaiensis</name>
    <dbReference type="NCBI Taxonomy" id="1323731"/>
    <lineage>
        <taxon>Bacteria</taxon>
        <taxon>Bacillati</taxon>
        <taxon>Actinomycetota</taxon>
        <taxon>Actinomycetes</taxon>
        <taxon>Streptosporangiales</taxon>
        <taxon>Nocardiopsidaceae</taxon>
        <taxon>Streptomonospora</taxon>
    </lineage>
</organism>
<dbReference type="NCBIfam" id="NF003969">
    <property type="entry name" value="PRK05463.1"/>
    <property type="match status" value="1"/>
</dbReference>
<evidence type="ECO:0000256" key="4">
    <source>
        <dbReference type="SAM" id="MobiDB-lite"/>
    </source>
</evidence>
<dbReference type="InterPro" id="IPR038021">
    <property type="entry name" value="Putative_hydro-lyase"/>
</dbReference>
<dbReference type="EMBL" id="JACCFO010000001">
    <property type="protein sequence ID" value="NYI93762.1"/>
    <property type="molecule type" value="Genomic_DNA"/>
</dbReference>
<keyword evidence="2 3" id="KW-0456">Lyase</keyword>
<dbReference type="InterPro" id="IPR016938">
    <property type="entry name" value="UPF0317"/>
</dbReference>
<keyword evidence="6" id="KW-1185">Reference proteome</keyword>
<dbReference type="RefSeq" id="WP_179765549.1">
    <property type="nucleotide sequence ID" value="NZ_JACCFO010000001.1"/>
</dbReference>
<reference evidence="5 6" key="1">
    <citation type="submission" date="2020-07" db="EMBL/GenBank/DDBJ databases">
        <title>Sequencing the genomes of 1000 actinobacteria strains.</title>
        <authorList>
            <person name="Klenk H.-P."/>
        </authorList>
    </citation>
    <scope>NUCLEOTIDE SEQUENCE [LARGE SCALE GENOMIC DNA]</scope>
    <source>
        <strain evidence="5 6">DSM 45927</strain>
    </source>
</reference>
<protein>
    <recommendedName>
        <fullName evidence="3">Putative hydro-lyase HNR12_000039</fullName>
        <ecNumber evidence="3">4.2.1.-</ecNumber>
    </recommendedName>
</protein>
<accession>A0A853BGK0</accession>
<dbReference type="PIRSF" id="PIRSF029755">
    <property type="entry name" value="UCP029755"/>
    <property type="match status" value="1"/>
</dbReference>
<dbReference type="Proteomes" id="UP000575985">
    <property type="component" value="Unassembled WGS sequence"/>
</dbReference>
<dbReference type="PANTHER" id="PTHR32022">
    <property type="entry name" value="D-GLUTAMATE CYCLASE, MITOCHONDRIAL"/>
    <property type="match status" value="1"/>
</dbReference>